<dbReference type="InterPro" id="IPR016179">
    <property type="entry name" value="Insulin-like"/>
</dbReference>
<proteinExistence type="predicted"/>
<accession>A0A813M3S3</accession>
<organism evidence="2 3">
    <name type="scientific">Brachionus calyciflorus</name>
    <dbReference type="NCBI Taxonomy" id="104777"/>
    <lineage>
        <taxon>Eukaryota</taxon>
        <taxon>Metazoa</taxon>
        <taxon>Spiralia</taxon>
        <taxon>Gnathifera</taxon>
        <taxon>Rotifera</taxon>
        <taxon>Eurotatoria</taxon>
        <taxon>Monogononta</taxon>
        <taxon>Pseudotrocha</taxon>
        <taxon>Ploima</taxon>
        <taxon>Brachionidae</taxon>
        <taxon>Brachionus</taxon>
    </lineage>
</organism>
<dbReference type="GO" id="GO:0005576">
    <property type="term" value="C:extracellular region"/>
    <property type="evidence" value="ECO:0007669"/>
    <property type="project" value="InterPro"/>
</dbReference>
<keyword evidence="3" id="KW-1185">Reference proteome</keyword>
<dbReference type="Gene3D" id="1.10.100.10">
    <property type="entry name" value="Insulin-like"/>
    <property type="match status" value="1"/>
</dbReference>
<dbReference type="SMART" id="SM00078">
    <property type="entry name" value="IlGF"/>
    <property type="match status" value="1"/>
</dbReference>
<dbReference type="Pfam" id="PF00049">
    <property type="entry name" value="Insulin"/>
    <property type="match status" value="1"/>
</dbReference>
<name>A0A813M3S3_9BILA</name>
<dbReference type="GO" id="GO:0005179">
    <property type="term" value="F:hormone activity"/>
    <property type="evidence" value="ECO:0007669"/>
    <property type="project" value="InterPro"/>
</dbReference>
<dbReference type="CDD" id="cd04366">
    <property type="entry name" value="IlGF_insulin_bombyxin_like"/>
    <property type="match status" value="1"/>
</dbReference>
<feature type="domain" description="Insulin-like" evidence="1">
    <location>
        <begin position="91"/>
        <end position="162"/>
    </location>
</feature>
<dbReference type="EMBL" id="CAJNOC010000066">
    <property type="protein sequence ID" value="CAF0711544.1"/>
    <property type="molecule type" value="Genomic_DNA"/>
</dbReference>
<comment type="caution">
    <text evidence="2">The sequence shown here is derived from an EMBL/GenBank/DDBJ whole genome shotgun (WGS) entry which is preliminary data.</text>
</comment>
<dbReference type="Proteomes" id="UP000663879">
    <property type="component" value="Unassembled WGS sequence"/>
</dbReference>
<dbReference type="SUPFAM" id="SSF56994">
    <property type="entry name" value="Insulin-like"/>
    <property type="match status" value="1"/>
</dbReference>
<dbReference type="OrthoDB" id="10019596at2759"/>
<protein>
    <recommendedName>
        <fullName evidence="1">Insulin-like domain-containing protein</fullName>
    </recommendedName>
</protein>
<gene>
    <name evidence="2" type="ORF">OXX778_LOCUS1111</name>
</gene>
<dbReference type="InterPro" id="IPR036438">
    <property type="entry name" value="Insulin-like_sf"/>
</dbReference>
<evidence type="ECO:0000313" key="2">
    <source>
        <dbReference type="EMBL" id="CAF0711544.1"/>
    </source>
</evidence>
<sequence length="163" mass="19163">MTSSIITDEIQSNLLNKIFSSNNNIFDNLTLLQQKFQTLKSLNLRPKIKKKSLKSIRKNSENLKRNRRFAENELFYKNYFSILDVKNNELRQYCGEALYYLVEYYCVFIKGTSVYSPDSDVNLVNVISRRETNDEETVYNSGGIVNECCYRACRPDQLEKYCN</sequence>
<reference evidence="2" key="1">
    <citation type="submission" date="2021-02" db="EMBL/GenBank/DDBJ databases">
        <authorList>
            <person name="Nowell W R."/>
        </authorList>
    </citation>
    <scope>NUCLEOTIDE SEQUENCE</scope>
    <source>
        <strain evidence="2">Ploen Becks lab</strain>
    </source>
</reference>
<evidence type="ECO:0000259" key="1">
    <source>
        <dbReference type="SMART" id="SM00078"/>
    </source>
</evidence>
<dbReference type="AlphaFoldDB" id="A0A813M3S3"/>
<evidence type="ECO:0000313" key="3">
    <source>
        <dbReference type="Proteomes" id="UP000663879"/>
    </source>
</evidence>